<feature type="signal peptide" evidence="2">
    <location>
        <begin position="1"/>
        <end position="24"/>
    </location>
</feature>
<protein>
    <recommendedName>
        <fullName evidence="5">Secreted protein</fullName>
    </recommendedName>
</protein>
<sequence>MSVSIRRGLVLALAVAGALSTAVAEEASRLETLMGSEAFRASGLDQQSPEQLRRLEDWLYNHAGELRSLKPASEASSATAVAERKAAPDEAKPAGEPKVSADEVHSRIAGAFNGWSQGKVLVLQNGQKWRVSDASSLVVSRGLDAPEVTVKRGFMGIWFIKVKGYNTTAQVKPEN</sequence>
<feature type="compositionally biased region" description="Basic and acidic residues" evidence="1">
    <location>
        <begin position="82"/>
        <end position="100"/>
    </location>
</feature>
<keyword evidence="4" id="KW-1185">Reference proteome</keyword>
<feature type="region of interest" description="Disordered" evidence="1">
    <location>
        <begin position="71"/>
        <end position="100"/>
    </location>
</feature>
<dbReference type="Proteomes" id="UP001064632">
    <property type="component" value="Chromosome"/>
</dbReference>
<gene>
    <name evidence="3" type="ORF">N4264_25480</name>
</gene>
<evidence type="ECO:0000256" key="2">
    <source>
        <dbReference type="SAM" id="SignalP"/>
    </source>
</evidence>
<name>A0ABY6BJR5_9GAMM</name>
<dbReference type="RefSeq" id="WP_261695004.1">
    <property type="nucleotide sequence ID" value="NZ_CP104694.1"/>
</dbReference>
<feature type="compositionally biased region" description="Low complexity" evidence="1">
    <location>
        <begin position="72"/>
        <end position="81"/>
    </location>
</feature>
<evidence type="ECO:0000256" key="1">
    <source>
        <dbReference type="SAM" id="MobiDB-lite"/>
    </source>
</evidence>
<feature type="chain" id="PRO_5046840461" description="Secreted protein" evidence="2">
    <location>
        <begin position="25"/>
        <end position="175"/>
    </location>
</feature>
<organism evidence="3 4">
    <name type="scientific">Tahibacter amnicola</name>
    <dbReference type="NCBI Taxonomy" id="2976241"/>
    <lineage>
        <taxon>Bacteria</taxon>
        <taxon>Pseudomonadati</taxon>
        <taxon>Pseudomonadota</taxon>
        <taxon>Gammaproteobacteria</taxon>
        <taxon>Lysobacterales</taxon>
        <taxon>Rhodanobacteraceae</taxon>
        <taxon>Tahibacter</taxon>
    </lineage>
</organism>
<evidence type="ECO:0000313" key="3">
    <source>
        <dbReference type="EMBL" id="UXI68037.1"/>
    </source>
</evidence>
<keyword evidence="2" id="KW-0732">Signal</keyword>
<evidence type="ECO:0000313" key="4">
    <source>
        <dbReference type="Proteomes" id="UP001064632"/>
    </source>
</evidence>
<evidence type="ECO:0008006" key="5">
    <source>
        <dbReference type="Google" id="ProtNLM"/>
    </source>
</evidence>
<accession>A0ABY6BJR5</accession>
<dbReference type="EMBL" id="CP104694">
    <property type="protein sequence ID" value="UXI68037.1"/>
    <property type="molecule type" value="Genomic_DNA"/>
</dbReference>
<reference evidence="3" key="1">
    <citation type="submission" date="2022-09" db="EMBL/GenBank/DDBJ databases">
        <title>Tahibacter sp. nov., isolated from a fresh water.</title>
        <authorList>
            <person name="Baek J.H."/>
            <person name="Lee J.K."/>
            <person name="Kim J.M."/>
            <person name="Jeon C.O."/>
        </authorList>
    </citation>
    <scope>NUCLEOTIDE SEQUENCE</scope>
    <source>
        <strain evidence="3">W38</strain>
    </source>
</reference>
<proteinExistence type="predicted"/>